<dbReference type="HOGENOM" id="CLU_539761_0_0_1"/>
<dbReference type="InterPro" id="IPR001878">
    <property type="entry name" value="Znf_CCHC"/>
</dbReference>
<dbReference type="Proteomes" id="UP000031192">
    <property type="component" value="Unassembled WGS sequence"/>
</dbReference>
<evidence type="ECO:0000256" key="1">
    <source>
        <dbReference type="PROSITE-ProRule" id="PRU00047"/>
    </source>
</evidence>
<protein>
    <submittedName>
        <fullName evidence="4">Zinc finger, CCHC-type</fullName>
    </submittedName>
</protein>
<keyword evidence="1" id="KW-0863">Zinc-finger</keyword>
<keyword evidence="1" id="KW-0862">Zinc</keyword>
<feature type="compositionally biased region" description="Basic and acidic residues" evidence="2">
    <location>
        <begin position="18"/>
        <end position="32"/>
    </location>
</feature>
<feature type="region of interest" description="Disordered" evidence="2">
    <location>
        <begin position="410"/>
        <end position="433"/>
    </location>
</feature>
<feature type="compositionally biased region" description="Acidic residues" evidence="2">
    <location>
        <begin position="33"/>
        <end position="45"/>
    </location>
</feature>
<proteinExistence type="predicted"/>
<keyword evidence="1" id="KW-0479">Metal-binding</keyword>
<evidence type="ECO:0000256" key="2">
    <source>
        <dbReference type="SAM" id="MobiDB-lite"/>
    </source>
</evidence>
<gene>
    <name evidence="4" type="ORF">MGU_10927</name>
</gene>
<feature type="domain" description="CCHC-type" evidence="3">
    <location>
        <begin position="452"/>
        <end position="468"/>
    </location>
</feature>
<organism evidence="4 5">
    <name type="scientific">Metarhizium guizhouense (strain ARSEF 977)</name>
    <dbReference type="NCBI Taxonomy" id="1276136"/>
    <lineage>
        <taxon>Eukaryota</taxon>
        <taxon>Fungi</taxon>
        <taxon>Dikarya</taxon>
        <taxon>Ascomycota</taxon>
        <taxon>Pezizomycotina</taxon>
        <taxon>Sordariomycetes</taxon>
        <taxon>Hypocreomycetidae</taxon>
        <taxon>Hypocreales</taxon>
        <taxon>Clavicipitaceae</taxon>
        <taxon>Metarhizium</taxon>
    </lineage>
</organism>
<dbReference type="GO" id="GO:0008270">
    <property type="term" value="F:zinc ion binding"/>
    <property type="evidence" value="ECO:0007669"/>
    <property type="project" value="UniProtKB-KW"/>
</dbReference>
<reference evidence="4 5" key="1">
    <citation type="journal article" date="2014" name="Proc. Natl. Acad. Sci. U.S.A.">
        <title>Trajectory and genomic determinants of fungal-pathogen speciation and host adaptation.</title>
        <authorList>
            <person name="Hu X."/>
            <person name="Xiao G."/>
            <person name="Zheng P."/>
            <person name="Shang Y."/>
            <person name="Su Y."/>
            <person name="Zhang X."/>
            <person name="Liu X."/>
            <person name="Zhan S."/>
            <person name="St Leger R.J."/>
            <person name="Wang C."/>
        </authorList>
    </citation>
    <scope>NUCLEOTIDE SEQUENCE [LARGE SCALE GENOMIC DNA]</scope>
    <source>
        <strain evidence="4 5">ARSEF 977</strain>
    </source>
</reference>
<accession>A0A0B4HQL8</accession>
<evidence type="ECO:0000259" key="3">
    <source>
        <dbReference type="PROSITE" id="PS50158"/>
    </source>
</evidence>
<name>A0A0B4HQL8_METGA</name>
<evidence type="ECO:0000313" key="5">
    <source>
        <dbReference type="Proteomes" id="UP000031192"/>
    </source>
</evidence>
<evidence type="ECO:0000313" key="4">
    <source>
        <dbReference type="EMBL" id="KID81754.1"/>
    </source>
</evidence>
<dbReference type="PROSITE" id="PS50158">
    <property type="entry name" value="ZF_CCHC"/>
    <property type="match status" value="1"/>
</dbReference>
<sequence length="505" mass="58739">MTGNTDIEDTRGRRRLRPSSEVRIPVDPRLIEDEPSDGGEYEPSNEDDRVSQTEAEAALPSGSETIDAFDFVRRDHPLRPLRKSCTLSNPSQLYSLRNHRDFWWDVLLAMNKQAKTNMDQEADQTIRNEVIRLAEENRELRREKDRAVADKTFAERKADELERKLELAQRGRERDQTIIAHLGSQPRTTRIRPHNDDDPESPQQRDEFMSIRDETTRRTVPRFTSTSLELHNNPKFPDAPVFSGDRRAFDAWKDKIRDKLDNSAAQYPTEQQRIQYIRSRTEGSAYEQIRAQSRPEHPRSFLTAEEMLQALEKIYGDRNKRTRAINELRTLRMGRKTFDDFYADFARCAAEIGYADDAMIPLLENAISDELARQVIGLRKPSDYFDLVDFYREIDHQMRDYDRRTANRFRSPRMTPAPEQARYKPQTQTPAVKKEGYFPTSEDRALLSQHGRCYKCGQHGHRIGGCTNPQMKEMPRLFARVANKLNEAIVDIDDESTVVEGKDES</sequence>
<dbReference type="GO" id="GO:0003676">
    <property type="term" value="F:nucleic acid binding"/>
    <property type="evidence" value="ECO:0007669"/>
    <property type="project" value="InterPro"/>
</dbReference>
<feature type="region of interest" description="Disordered" evidence="2">
    <location>
        <begin position="1"/>
        <end position="64"/>
    </location>
</feature>
<keyword evidence="5" id="KW-1185">Reference proteome</keyword>
<feature type="region of interest" description="Disordered" evidence="2">
    <location>
        <begin position="168"/>
        <end position="209"/>
    </location>
</feature>
<dbReference type="EMBL" id="AZNH01000123">
    <property type="protein sequence ID" value="KID81754.1"/>
    <property type="molecule type" value="Genomic_DNA"/>
</dbReference>
<comment type="caution">
    <text evidence="4">The sequence shown here is derived from an EMBL/GenBank/DDBJ whole genome shotgun (WGS) entry which is preliminary data.</text>
</comment>
<dbReference type="AlphaFoldDB" id="A0A0B4HQL8"/>